<dbReference type="SMART" id="SM00382">
    <property type="entry name" value="AAA"/>
    <property type="match status" value="1"/>
</dbReference>
<accession>A0ABU3BMC2</accession>
<evidence type="ECO:0000256" key="1">
    <source>
        <dbReference type="SAM" id="MobiDB-lite"/>
    </source>
</evidence>
<dbReference type="InterPro" id="IPR041628">
    <property type="entry name" value="ChlI/MoxR_AAA_lid"/>
</dbReference>
<proteinExistence type="predicted"/>
<protein>
    <submittedName>
        <fullName evidence="3">MoxR family ATPase</fullName>
    </submittedName>
</protein>
<dbReference type="Pfam" id="PF07726">
    <property type="entry name" value="AAA_3"/>
    <property type="match status" value="1"/>
</dbReference>
<dbReference type="PANTHER" id="PTHR42759:SF1">
    <property type="entry name" value="MAGNESIUM-CHELATASE SUBUNIT CHLD"/>
    <property type="match status" value="1"/>
</dbReference>
<comment type="caution">
    <text evidence="3">The sequence shown here is derived from an EMBL/GenBank/DDBJ whole genome shotgun (WGS) entry which is preliminary data.</text>
</comment>
<feature type="region of interest" description="Disordered" evidence="1">
    <location>
        <begin position="1"/>
        <end position="50"/>
    </location>
</feature>
<dbReference type="InterPro" id="IPR003593">
    <property type="entry name" value="AAA+_ATPase"/>
</dbReference>
<name>A0ABU3BMC2_9BACT</name>
<dbReference type="PIRSF" id="PIRSF002849">
    <property type="entry name" value="AAA_ATPase_chaperone_MoxR_prd"/>
    <property type="match status" value="1"/>
</dbReference>
<evidence type="ECO:0000259" key="2">
    <source>
        <dbReference type="SMART" id="SM00382"/>
    </source>
</evidence>
<evidence type="ECO:0000313" key="3">
    <source>
        <dbReference type="EMBL" id="MDT0630415.1"/>
    </source>
</evidence>
<dbReference type="Gene3D" id="3.40.50.300">
    <property type="entry name" value="P-loop containing nucleotide triphosphate hydrolases"/>
    <property type="match status" value="1"/>
</dbReference>
<dbReference type="InterPro" id="IPR027417">
    <property type="entry name" value="P-loop_NTPase"/>
</dbReference>
<gene>
    <name evidence="3" type="ORF">RM540_01535</name>
</gene>
<dbReference type="Pfam" id="PF17863">
    <property type="entry name" value="AAA_lid_2"/>
    <property type="match status" value="1"/>
</dbReference>
<dbReference type="EMBL" id="JAVRHT010000002">
    <property type="protein sequence ID" value="MDT0630415.1"/>
    <property type="molecule type" value="Genomic_DNA"/>
</dbReference>
<dbReference type="Gene3D" id="1.10.8.80">
    <property type="entry name" value="Magnesium chelatase subunit I, C-Terminal domain"/>
    <property type="match status" value="1"/>
</dbReference>
<dbReference type="SUPFAM" id="SSF52540">
    <property type="entry name" value="P-loop containing nucleoside triphosphate hydrolases"/>
    <property type="match status" value="1"/>
</dbReference>
<feature type="domain" description="AAA+ ATPase" evidence="2">
    <location>
        <begin position="87"/>
        <end position="228"/>
    </location>
</feature>
<reference evidence="3 4" key="1">
    <citation type="submission" date="2023-09" db="EMBL/GenBank/DDBJ databases">
        <authorList>
            <person name="Rey-Velasco X."/>
        </authorList>
    </citation>
    <scope>NUCLEOTIDE SEQUENCE [LARGE SCALE GENOMIC DNA]</scope>
    <source>
        <strain evidence="3 4">F394</strain>
    </source>
</reference>
<dbReference type="PANTHER" id="PTHR42759">
    <property type="entry name" value="MOXR FAMILY PROTEIN"/>
    <property type="match status" value="1"/>
</dbReference>
<dbReference type="RefSeq" id="WP_311661503.1">
    <property type="nucleotide sequence ID" value="NZ_JAVRHT010000002.1"/>
</dbReference>
<sequence>MTPTDPDARPAPLDTPPDAPPAEGGAAPATPPRVAPPNGTGGVVDDLTPQTDLGPLADAVDRLRAEVGKLIVGQGAFVDEVVAAILAGGHVLIEGVPGVAKTLTAKLVARASGLDYSRIQFTPDLMPADVLGTSVFSPKSGEFSFHRGPIFAQVVLIDEINRAPAKTQAALFETMEERQATVDGTTYPMPSPFVVLATQNPIEHEGTYRLPEAQLDRFLFKVLVGYPSLDEEAEILRQFQDHGGRVDLERVRPVLTADEVEAARAAVRAVRVAPPVLRYAAEIVAATRSHPALSLGASPRASLALVTGAKAVAAMSGRDFATPDDVAAVAAPALRHRVLLTPEREIEGVRPETVLQRIVAEVEVPR</sequence>
<dbReference type="Proteomes" id="UP001267426">
    <property type="component" value="Unassembled WGS sequence"/>
</dbReference>
<dbReference type="CDD" id="cd00009">
    <property type="entry name" value="AAA"/>
    <property type="match status" value="1"/>
</dbReference>
<organism evidence="3 4">
    <name type="scientific">Rubrivirga litoralis</name>
    <dbReference type="NCBI Taxonomy" id="3075598"/>
    <lineage>
        <taxon>Bacteria</taxon>
        <taxon>Pseudomonadati</taxon>
        <taxon>Rhodothermota</taxon>
        <taxon>Rhodothermia</taxon>
        <taxon>Rhodothermales</taxon>
        <taxon>Rubricoccaceae</taxon>
        <taxon>Rubrivirga</taxon>
    </lineage>
</organism>
<dbReference type="InterPro" id="IPR050764">
    <property type="entry name" value="CbbQ/NirQ/NorQ/GpvN"/>
</dbReference>
<evidence type="ECO:0000313" key="4">
    <source>
        <dbReference type="Proteomes" id="UP001267426"/>
    </source>
</evidence>
<keyword evidence="4" id="KW-1185">Reference proteome</keyword>
<dbReference type="InterPro" id="IPR011703">
    <property type="entry name" value="ATPase_AAA-3"/>
</dbReference>